<dbReference type="GO" id="GO:0016747">
    <property type="term" value="F:acyltransferase activity, transferring groups other than amino-acyl groups"/>
    <property type="evidence" value="ECO:0007669"/>
    <property type="project" value="InterPro"/>
</dbReference>
<dbReference type="Proteomes" id="UP000632766">
    <property type="component" value="Unassembled WGS sequence"/>
</dbReference>
<protein>
    <submittedName>
        <fullName evidence="2">GNAT family N-acetyltransferase</fullName>
    </submittedName>
</protein>
<accession>A0A8J7HNG7</accession>
<proteinExistence type="predicted"/>
<evidence type="ECO:0000313" key="2">
    <source>
        <dbReference type="EMBL" id="MBH8561555.1"/>
    </source>
</evidence>
<feature type="domain" description="N-acetyltransferase" evidence="1">
    <location>
        <begin position="48"/>
        <end position="141"/>
    </location>
</feature>
<gene>
    <name evidence="2" type="ORF">I8748_05075</name>
</gene>
<dbReference type="RefSeq" id="WP_198123568.1">
    <property type="nucleotide sequence ID" value="NZ_JAECZC010000006.1"/>
</dbReference>
<name>A0A8J7HNG7_9NOST</name>
<dbReference type="InterPro" id="IPR000182">
    <property type="entry name" value="GNAT_dom"/>
</dbReference>
<keyword evidence="3" id="KW-1185">Reference proteome</keyword>
<dbReference type="AlphaFoldDB" id="A0A8J7HNG7"/>
<dbReference type="InterPro" id="IPR016181">
    <property type="entry name" value="Acyl_CoA_acyltransferase"/>
</dbReference>
<sequence length="225" mass="26174">MSLELIQANHVEQKYTVLFKIAESRSETRQCQSLVSEVYYKKLGISFSETEYDIEAKIELYPHHYLMGVVNDEIVACMGLYLHSTNPERYGKVTEQDIDQLLIEAGAANRYSGKHIRELSKFVVKDEWRKKGLGKLLMGAAHSRDFIHMNEEQPHLLVSCANTSIFQYFSDTLEIRTRTIKPVPFYKIHEFYRADREAMESRLTIPDIDIPAKWYNATIPGEYQL</sequence>
<evidence type="ECO:0000259" key="1">
    <source>
        <dbReference type="Pfam" id="PF00583"/>
    </source>
</evidence>
<reference evidence="2 3" key="1">
    <citation type="journal article" date="2021" name="Int. J. Syst. Evol. Microbiol.">
        <title>Amazonocrinis nigriterrae gen. nov., sp. nov., Atlanticothrix silvestris gen. nov., sp. nov. and Dendronalium phyllosphericum gen. nov., sp. nov., nostocacean cyanobacteria from Brazilian environments.</title>
        <authorList>
            <person name="Alvarenga D.O."/>
            <person name="Andreote A.P.D."/>
            <person name="Branco L.H.Z."/>
            <person name="Delbaje E."/>
            <person name="Cruz R.B."/>
            <person name="Varani A.M."/>
            <person name="Fiore M.F."/>
        </authorList>
    </citation>
    <scope>NUCLEOTIDE SEQUENCE [LARGE SCALE GENOMIC DNA]</scope>
    <source>
        <strain evidence="2 3">CENA67</strain>
    </source>
</reference>
<dbReference type="Gene3D" id="3.40.630.30">
    <property type="match status" value="1"/>
</dbReference>
<dbReference type="SUPFAM" id="SSF55729">
    <property type="entry name" value="Acyl-CoA N-acyltransferases (Nat)"/>
    <property type="match status" value="1"/>
</dbReference>
<evidence type="ECO:0000313" key="3">
    <source>
        <dbReference type="Proteomes" id="UP000632766"/>
    </source>
</evidence>
<comment type="caution">
    <text evidence="2">The sequence shown here is derived from an EMBL/GenBank/DDBJ whole genome shotgun (WGS) entry which is preliminary data.</text>
</comment>
<dbReference type="Pfam" id="PF00583">
    <property type="entry name" value="Acetyltransf_1"/>
    <property type="match status" value="1"/>
</dbReference>
<dbReference type="EMBL" id="JAECZC010000006">
    <property type="protein sequence ID" value="MBH8561555.1"/>
    <property type="molecule type" value="Genomic_DNA"/>
</dbReference>
<organism evidence="2 3">
    <name type="scientific">Amazonocrinis nigriterrae CENA67</name>
    <dbReference type="NCBI Taxonomy" id="2794033"/>
    <lineage>
        <taxon>Bacteria</taxon>
        <taxon>Bacillati</taxon>
        <taxon>Cyanobacteriota</taxon>
        <taxon>Cyanophyceae</taxon>
        <taxon>Nostocales</taxon>
        <taxon>Nostocaceae</taxon>
        <taxon>Amazonocrinis</taxon>
        <taxon>Amazonocrinis nigriterrae</taxon>
    </lineage>
</organism>